<dbReference type="Gene3D" id="4.10.280.110">
    <property type="entry name" value="Pre-mRNA processing factor 4 domain"/>
    <property type="match status" value="1"/>
</dbReference>
<dbReference type="AlphaFoldDB" id="A0A250XRL4"/>
<dbReference type="Proteomes" id="UP000232323">
    <property type="component" value="Unassembled WGS sequence"/>
</dbReference>
<feature type="region of interest" description="Disordered" evidence="8">
    <location>
        <begin position="1"/>
        <end position="24"/>
    </location>
</feature>
<evidence type="ECO:0000256" key="3">
    <source>
        <dbReference type="ARBA" id="ARBA00018242"/>
    </source>
</evidence>
<dbReference type="InterPro" id="IPR039979">
    <property type="entry name" value="PRPF18"/>
</dbReference>
<dbReference type="GO" id="GO:0046540">
    <property type="term" value="C:U4/U6 x U5 tri-snRNP complex"/>
    <property type="evidence" value="ECO:0007669"/>
    <property type="project" value="TreeGrafter"/>
</dbReference>
<comment type="subcellular location">
    <subcellularLocation>
        <location evidence="1">Nucleus</location>
    </subcellularLocation>
</comment>
<protein>
    <recommendedName>
        <fullName evidence="3">Pre-mRNA-splicing factor 18</fullName>
    </recommendedName>
</protein>
<dbReference type="SUPFAM" id="SSF47938">
    <property type="entry name" value="Functional domain of the splicing factor Prp18"/>
    <property type="match status" value="1"/>
</dbReference>
<keyword evidence="7" id="KW-0539">Nucleus</keyword>
<feature type="compositionally biased region" description="Basic and acidic residues" evidence="8">
    <location>
        <begin position="7"/>
        <end position="24"/>
    </location>
</feature>
<dbReference type="InterPro" id="IPR036285">
    <property type="entry name" value="PRP4-like_sf"/>
</dbReference>
<evidence type="ECO:0000313" key="10">
    <source>
        <dbReference type="EMBL" id="GAX85653.1"/>
    </source>
</evidence>
<name>A0A250XRL4_9CHLO</name>
<dbReference type="OrthoDB" id="10261918at2759"/>
<dbReference type="InterPro" id="IPR014906">
    <property type="entry name" value="PRP4-like"/>
</dbReference>
<feature type="compositionally biased region" description="Gly residues" evidence="8">
    <location>
        <begin position="149"/>
        <end position="163"/>
    </location>
</feature>
<evidence type="ECO:0000313" key="11">
    <source>
        <dbReference type="Proteomes" id="UP000232323"/>
    </source>
</evidence>
<feature type="region of interest" description="Disordered" evidence="8">
    <location>
        <begin position="40"/>
        <end position="71"/>
    </location>
</feature>
<feature type="region of interest" description="Disordered" evidence="8">
    <location>
        <begin position="149"/>
        <end position="190"/>
    </location>
</feature>
<feature type="compositionally biased region" description="Gly residues" evidence="8">
    <location>
        <begin position="176"/>
        <end position="190"/>
    </location>
</feature>
<keyword evidence="4" id="KW-0507">mRNA processing</keyword>
<evidence type="ECO:0000256" key="6">
    <source>
        <dbReference type="ARBA" id="ARBA00023187"/>
    </source>
</evidence>
<keyword evidence="6" id="KW-0508">mRNA splicing</keyword>
<dbReference type="Gene3D" id="1.20.940.10">
    <property type="entry name" value="Functional domain of the splicing factor Prp18"/>
    <property type="match status" value="1"/>
</dbReference>
<dbReference type="PANTHER" id="PTHR13007:SF19">
    <property type="entry name" value="PRE-MRNA-SPLICING FACTOR 18"/>
    <property type="match status" value="1"/>
</dbReference>
<dbReference type="GO" id="GO:0005682">
    <property type="term" value="C:U5 snRNP"/>
    <property type="evidence" value="ECO:0007669"/>
    <property type="project" value="TreeGrafter"/>
</dbReference>
<sequence length="472" mass="52318">MSLDALKAMKEKLKKEKEEAGQGKKYITKAELEAAKLKRIRDEEAMEKEKKKKTGHEEAQDHGSKKSHTADAINLEQASTSALPLHLPKQQVIRRLRGLGQPATLFGESDSDRLQRLLKTEKEMAVEAMEDDVIGGQQGNLLLELQREGGGARGGGGRGGAGGVSAAASKDSGSAAGAGGGNKTVMGGNGRSVEMAASGEEMRQGEDGGMVVAVSETEDPVMSAFKKAAAMLKERREEEGMCVEDRIEKWIRKWTREWEEDLDRRPLEVLNSGSGHQTSLMFRQTMKYFEPLYDRLKHRGLHVELRAGLWMMVSAMKERNYLQANDIYLKLAIGNSAWPIGVTQVGIHERSAREKISHVMNESGIAHIMNDEATRKYFQAMKRLITFVQRVYPTDPSRSVNFQTGSDLGRGIIGGGSDKLALLEAEAKGEDWKNLGLEQAPHFLEKDGSIQVPTKWRYMLQRAKDKITDEEP</sequence>
<evidence type="ECO:0000256" key="5">
    <source>
        <dbReference type="ARBA" id="ARBA00022728"/>
    </source>
</evidence>
<dbReference type="Pfam" id="PF08799">
    <property type="entry name" value="PRP4"/>
    <property type="match status" value="1"/>
</dbReference>
<reference evidence="10 11" key="1">
    <citation type="submission" date="2017-08" db="EMBL/GenBank/DDBJ databases">
        <title>Acidophilic green algal genome provides insights into adaptation to an acidic environment.</title>
        <authorList>
            <person name="Hirooka S."/>
            <person name="Hirose Y."/>
            <person name="Kanesaki Y."/>
            <person name="Higuchi S."/>
            <person name="Fujiwara T."/>
            <person name="Onuma R."/>
            <person name="Era A."/>
            <person name="Ohbayashi R."/>
            <person name="Uzuka A."/>
            <person name="Nozaki H."/>
            <person name="Yoshikawa H."/>
            <person name="Miyagishima S.Y."/>
        </authorList>
    </citation>
    <scope>NUCLEOTIDE SEQUENCE [LARGE SCALE GENOMIC DNA]</scope>
    <source>
        <strain evidence="10 11">NIES-2499</strain>
    </source>
</reference>
<organism evidence="10 11">
    <name type="scientific">Chlamydomonas eustigma</name>
    <dbReference type="NCBI Taxonomy" id="1157962"/>
    <lineage>
        <taxon>Eukaryota</taxon>
        <taxon>Viridiplantae</taxon>
        <taxon>Chlorophyta</taxon>
        <taxon>core chlorophytes</taxon>
        <taxon>Chlorophyceae</taxon>
        <taxon>CS clade</taxon>
        <taxon>Chlamydomonadales</taxon>
        <taxon>Chlamydomonadaceae</taxon>
        <taxon>Chlamydomonas</taxon>
    </lineage>
</organism>
<gene>
    <name evidence="10" type="ORF">CEUSTIGMA_g13068.t1</name>
</gene>
<dbReference type="SMART" id="SM00500">
    <property type="entry name" value="SFM"/>
    <property type="match status" value="1"/>
</dbReference>
<proteinExistence type="inferred from homology"/>
<feature type="compositionally biased region" description="Low complexity" evidence="8">
    <location>
        <begin position="164"/>
        <end position="175"/>
    </location>
</feature>
<evidence type="ECO:0000256" key="8">
    <source>
        <dbReference type="SAM" id="MobiDB-lite"/>
    </source>
</evidence>
<evidence type="ECO:0000256" key="1">
    <source>
        <dbReference type="ARBA" id="ARBA00004123"/>
    </source>
</evidence>
<dbReference type="SUPFAM" id="SSF158230">
    <property type="entry name" value="PRP4-like"/>
    <property type="match status" value="1"/>
</dbReference>
<evidence type="ECO:0000259" key="9">
    <source>
        <dbReference type="SMART" id="SM00500"/>
    </source>
</evidence>
<feature type="compositionally biased region" description="Basic and acidic residues" evidence="8">
    <location>
        <begin position="40"/>
        <end position="64"/>
    </location>
</feature>
<dbReference type="PANTHER" id="PTHR13007">
    <property type="entry name" value="PRE-MRNA SPLICING FACTOR-RELATED"/>
    <property type="match status" value="1"/>
</dbReference>
<dbReference type="GO" id="GO:0000350">
    <property type="term" value="P:generation of catalytic spliceosome for second transesterification step"/>
    <property type="evidence" value="ECO:0007669"/>
    <property type="project" value="TreeGrafter"/>
</dbReference>
<evidence type="ECO:0000256" key="4">
    <source>
        <dbReference type="ARBA" id="ARBA00022664"/>
    </source>
</evidence>
<accession>A0A250XRL4</accession>
<comment type="caution">
    <text evidence="10">The sequence shown here is derived from an EMBL/GenBank/DDBJ whole genome shotgun (WGS) entry which is preliminary data.</text>
</comment>
<dbReference type="InterPro" id="IPR004098">
    <property type="entry name" value="Prp18"/>
</dbReference>
<dbReference type="Pfam" id="PF02840">
    <property type="entry name" value="Prp18"/>
    <property type="match status" value="1"/>
</dbReference>
<evidence type="ECO:0000256" key="2">
    <source>
        <dbReference type="ARBA" id="ARBA00008137"/>
    </source>
</evidence>
<feature type="domain" description="Pre-mRNA processing factor 4 (PRP4)-like" evidence="9">
    <location>
        <begin position="87"/>
        <end position="139"/>
    </location>
</feature>
<keyword evidence="5" id="KW-0747">Spliceosome</keyword>
<keyword evidence="11" id="KW-1185">Reference proteome</keyword>
<dbReference type="GO" id="GO:0071021">
    <property type="term" value="C:U2-type post-spliceosomal complex"/>
    <property type="evidence" value="ECO:0007669"/>
    <property type="project" value="TreeGrafter"/>
</dbReference>
<dbReference type="STRING" id="1157962.A0A250XRL4"/>
<dbReference type="EMBL" id="BEGY01000183">
    <property type="protein sequence ID" value="GAX85653.1"/>
    <property type="molecule type" value="Genomic_DNA"/>
</dbReference>
<evidence type="ECO:0000256" key="7">
    <source>
        <dbReference type="ARBA" id="ARBA00023242"/>
    </source>
</evidence>
<comment type="similarity">
    <text evidence="2">Belongs to the PRP18 family.</text>
</comment>